<accession>A0ABW3I887</accession>
<evidence type="ECO:0000313" key="2">
    <source>
        <dbReference type="EMBL" id="MFD0966160.1"/>
    </source>
</evidence>
<dbReference type="RefSeq" id="WP_380819978.1">
    <property type="nucleotide sequence ID" value="NZ_JBHTJN010000009.1"/>
</dbReference>
<feature type="transmembrane region" description="Helical" evidence="1">
    <location>
        <begin position="135"/>
        <end position="158"/>
    </location>
</feature>
<comment type="caution">
    <text evidence="2">The sequence shown here is derived from an EMBL/GenBank/DDBJ whole genome shotgun (WGS) entry which is preliminary data.</text>
</comment>
<dbReference type="Proteomes" id="UP001596996">
    <property type="component" value="Unassembled WGS sequence"/>
</dbReference>
<proteinExistence type="predicted"/>
<evidence type="ECO:0000313" key="3">
    <source>
        <dbReference type="Proteomes" id="UP001596996"/>
    </source>
</evidence>
<evidence type="ECO:0000256" key="1">
    <source>
        <dbReference type="SAM" id="Phobius"/>
    </source>
</evidence>
<sequence length="182" mass="21057">MSIFNRLANEYRESYTYLFTDKSFYKKLWVLPLLLLFPFIKYPFGIIFIKGWQVQIVTDLARNKPLQSLHFGNIFLKGLQVTAVTLLYFSVPTILCYALGLKGIIGFFLDIWELITGGLEGYLTDYIQDYILSFVIYGIWGLICNPLIQCGIIRYAIFSPFSISPLLRISFSRIRAFSSEIL</sequence>
<dbReference type="EMBL" id="JBHTJN010000009">
    <property type="protein sequence ID" value="MFD0966160.1"/>
    <property type="molecule type" value="Genomic_DNA"/>
</dbReference>
<name>A0ABW3I887_9PAST</name>
<gene>
    <name evidence="2" type="ORF">ACFQ02_04735</name>
</gene>
<keyword evidence="1" id="KW-0812">Transmembrane</keyword>
<reference evidence="3" key="1">
    <citation type="journal article" date="2019" name="Int. J. Syst. Evol. Microbiol.">
        <title>The Global Catalogue of Microorganisms (GCM) 10K type strain sequencing project: providing services to taxonomists for standard genome sequencing and annotation.</title>
        <authorList>
            <consortium name="The Broad Institute Genomics Platform"/>
            <consortium name="The Broad Institute Genome Sequencing Center for Infectious Disease"/>
            <person name="Wu L."/>
            <person name="Ma J."/>
        </authorList>
    </citation>
    <scope>NUCLEOTIDE SEQUENCE [LARGE SCALE GENOMIC DNA]</scope>
    <source>
        <strain evidence="3">CCUG 61707</strain>
    </source>
</reference>
<protein>
    <submittedName>
        <fullName evidence="2">DUF4013 domain-containing protein</fullName>
    </submittedName>
</protein>
<keyword evidence="1" id="KW-1133">Transmembrane helix</keyword>
<feature type="transmembrane region" description="Helical" evidence="1">
    <location>
        <begin position="28"/>
        <end position="49"/>
    </location>
</feature>
<keyword evidence="1" id="KW-0472">Membrane</keyword>
<feature type="transmembrane region" description="Helical" evidence="1">
    <location>
        <begin position="69"/>
        <end position="89"/>
    </location>
</feature>
<organism evidence="2 3">
    <name type="scientific">Seminibacterium arietis</name>
    <dbReference type="NCBI Taxonomy" id="1173502"/>
    <lineage>
        <taxon>Bacteria</taxon>
        <taxon>Pseudomonadati</taxon>
        <taxon>Pseudomonadota</taxon>
        <taxon>Gammaproteobacteria</taxon>
        <taxon>Pasteurellales</taxon>
        <taxon>Pasteurellaceae</taxon>
        <taxon>Seminibacterium</taxon>
    </lineage>
</organism>
<keyword evidence="3" id="KW-1185">Reference proteome</keyword>
<feature type="transmembrane region" description="Helical" evidence="1">
    <location>
        <begin position="94"/>
        <end position="115"/>
    </location>
</feature>